<comment type="caution">
    <text evidence="10">The sequence shown here is derived from an EMBL/GenBank/DDBJ whole genome shotgun (WGS) entry which is preliminary data.</text>
</comment>
<keyword evidence="5" id="KW-0732">Signal</keyword>
<evidence type="ECO:0000256" key="1">
    <source>
        <dbReference type="ARBA" id="ARBA00002791"/>
    </source>
</evidence>
<dbReference type="GO" id="GO:0018279">
    <property type="term" value="P:protein N-linked glycosylation via asparagine"/>
    <property type="evidence" value="ECO:0007669"/>
    <property type="project" value="TreeGrafter"/>
</dbReference>
<dbReference type="EMBL" id="VUJU01000073">
    <property type="protein sequence ID" value="KAF0773311.1"/>
    <property type="molecule type" value="Genomic_DNA"/>
</dbReference>
<sequence length="71" mass="8017">MIKILLNQNQFNTILVFGAVIMIDSYTKKTDSKTRKIMTVGGLALVVFLFSVILSIFKSKAHGYPYSFLIK</sequence>
<evidence type="ECO:0000256" key="8">
    <source>
        <dbReference type="ARBA" id="ARBA00023136"/>
    </source>
</evidence>
<feature type="transmembrane region" description="Helical" evidence="9">
    <location>
        <begin position="37"/>
        <end position="57"/>
    </location>
</feature>
<dbReference type="Pfam" id="PF04756">
    <property type="entry name" value="OST3_OST6"/>
    <property type="match status" value="1"/>
</dbReference>
<dbReference type="InterPro" id="IPR021149">
    <property type="entry name" value="OligosaccharylTrfase_OST3/OST6"/>
</dbReference>
<dbReference type="PANTHER" id="PTHR12692">
    <property type="entry name" value="DOLICHYL-DIPHOSPHOOLIGOSACCHARIDE--PROTEIN GLYCOSYLTRANSFERASE-RELATED"/>
    <property type="match status" value="1"/>
</dbReference>
<evidence type="ECO:0000256" key="3">
    <source>
        <dbReference type="ARBA" id="ARBA00009561"/>
    </source>
</evidence>
<reference evidence="10 11" key="1">
    <citation type="submission" date="2019-08" db="EMBL/GenBank/DDBJ databases">
        <title>Whole genome of Aphis craccivora.</title>
        <authorList>
            <person name="Voronova N.V."/>
            <person name="Shulinski R.S."/>
            <person name="Bandarenka Y.V."/>
            <person name="Zhorov D.G."/>
            <person name="Warner D."/>
        </authorList>
    </citation>
    <scope>NUCLEOTIDE SEQUENCE [LARGE SCALE GENOMIC DNA]</scope>
    <source>
        <strain evidence="10">180601</strain>
        <tissue evidence="10">Whole Body</tissue>
    </source>
</reference>
<evidence type="ECO:0000313" key="11">
    <source>
        <dbReference type="Proteomes" id="UP000478052"/>
    </source>
</evidence>
<proteinExistence type="inferred from homology"/>
<dbReference type="PANTHER" id="PTHR12692:SF0">
    <property type="entry name" value="GH11935P"/>
    <property type="match status" value="1"/>
</dbReference>
<comment type="subcellular location">
    <subcellularLocation>
        <location evidence="2">Endoplasmic reticulum membrane</location>
        <topology evidence="2">Multi-pass membrane protein</topology>
    </subcellularLocation>
</comment>
<keyword evidence="6" id="KW-0256">Endoplasmic reticulum</keyword>
<gene>
    <name evidence="10" type="ORF">FWK35_00001659</name>
</gene>
<dbReference type="GO" id="GO:0008250">
    <property type="term" value="C:oligosaccharyltransferase complex"/>
    <property type="evidence" value="ECO:0007669"/>
    <property type="project" value="TreeGrafter"/>
</dbReference>
<comment type="function">
    <text evidence="1">Subunit of the oligosaccharyl transferase (OST) complex that catalyzes the initial transfer of a defined glycan (Glc(3)Man(9)GlcNAc(2) in eukaryotes) from the lipid carrier dolichol-pyrophosphate to an asparagine residue within an Asn-X-Ser/Thr consensus motif in nascent polypeptide chains, the first step in protein N-glycosylation. N-glycosylation occurs cotranslationally and the complex associates with the Sec61 complex at the channel-forming translocon complex that mediates protein translocation across the endoplasmic reticulum (ER). All subunits are required for a maximal enzyme activity.</text>
</comment>
<evidence type="ECO:0000256" key="7">
    <source>
        <dbReference type="ARBA" id="ARBA00022989"/>
    </source>
</evidence>
<accession>A0A6G0ZP51</accession>
<keyword evidence="7 9" id="KW-1133">Transmembrane helix</keyword>
<protein>
    <submittedName>
        <fullName evidence="10">Tumor suppressor candidate 3</fullName>
    </submittedName>
</protein>
<evidence type="ECO:0000256" key="5">
    <source>
        <dbReference type="ARBA" id="ARBA00022729"/>
    </source>
</evidence>
<organism evidence="10 11">
    <name type="scientific">Aphis craccivora</name>
    <name type="common">Cowpea aphid</name>
    <dbReference type="NCBI Taxonomy" id="307492"/>
    <lineage>
        <taxon>Eukaryota</taxon>
        <taxon>Metazoa</taxon>
        <taxon>Ecdysozoa</taxon>
        <taxon>Arthropoda</taxon>
        <taxon>Hexapoda</taxon>
        <taxon>Insecta</taxon>
        <taxon>Pterygota</taxon>
        <taxon>Neoptera</taxon>
        <taxon>Paraneoptera</taxon>
        <taxon>Hemiptera</taxon>
        <taxon>Sternorrhyncha</taxon>
        <taxon>Aphidomorpha</taxon>
        <taxon>Aphidoidea</taxon>
        <taxon>Aphididae</taxon>
        <taxon>Aphidini</taxon>
        <taxon>Aphis</taxon>
        <taxon>Aphis</taxon>
    </lineage>
</organism>
<keyword evidence="8 9" id="KW-0472">Membrane</keyword>
<evidence type="ECO:0000313" key="10">
    <source>
        <dbReference type="EMBL" id="KAF0773311.1"/>
    </source>
</evidence>
<keyword evidence="4 9" id="KW-0812">Transmembrane</keyword>
<evidence type="ECO:0000256" key="6">
    <source>
        <dbReference type="ARBA" id="ARBA00022824"/>
    </source>
</evidence>
<keyword evidence="11" id="KW-1185">Reference proteome</keyword>
<dbReference type="AlphaFoldDB" id="A0A6G0ZP51"/>
<comment type="similarity">
    <text evidence="3">Belongs to the OST3/OST6 family.</text>
</comment>
<name>A0A6G0ZP51_APHCR</name>
<evidence type="ECO:0000256" key="4">
    <source>
        <dbReference type="ARBA" id="ARBA00022692"/>
    </source>
</evidence>
<dbReference type="OrthoDB" id="67566at2759"/>
<dbReference type="Proteomes" id="UP000478052">
    <property type="component" value="Unassembled WGS sequence"/>
</dbReference>
<evidence type="ECO:0000256" key="2">
    <source>
        <dbReference type="ARBA" id="ARBA00004477"/>
    </source>
</evidence>
<evidence type="ECO:0000256" key="9">
    <source>
        <dbReference type="SAM" id="Phobius"/>
    </source>
</evidence>